<dbReference type="Ensembl" id="ENSEBUT00000016288.1">
    <property type="protein sequence ID" value="ENSEBUP00000015712.1"/>
    <property type="gene ID" value="ENSEBUG00000009888.1"/>
</dbReference>
<reference evidence="12" key="2">
    <citation type="submission" date="2025-09" db="UniProtKB">
        <authorList>
            <consortium name="Ensembl"/>
        </authorList>
    </citation>
    <scope>IDENTIFICATION</scope>
</reference>
<dbReference type="PANTHER" id="PTHR13449:SF2">
    <property type="entry name" value="PROTEIN WNTLESS HOMOLOG"/>
    <property type="match status" value="1"/>
</dbReference>
<sequence length="380" mass="43854">MAGAIIENMSSRKLGVLGVALLLVQALAFMVGGLIAPSPTNASHYLATKCVRSHHTGWLEPWGRNSCKKVRDFGEATEQRIEASQIVFAVHVPQPGYELSPWFQYMLVVLDLDIQYWEQNKIGRWLAGKDWCEISWFDLIFNNCASVTRRTLQCTFPFTMTPENEGRRYECQMMPFLELGSLGHKFYLFNIRLPVIERSRLNMGIGAIEDLSLVEIHQNGGFTKVWFAMKTMLTPAILICLIWFWNRVYNLPRTPVLLEKLIFALGLSMTLVNLPLEWLSVGFNWTWMLLFGDVRQGLFYALLLCFWVIFCGEHLMDQMERNRLSFYWKQVGAITFGSLCLFLFDLCERGVQLKNPFYSVWATDTGAHLAVSFWVTYNLF</sequence>
<dbReference type="Pfam" id="PF06664">
    <property type="entry name" value="WLS-like_TM"/>
    <property type="match status" value="1"/>
</dbReference>
<dbReference type="InterPro" id="IPR053936">
    <property type="entry name" value="WLS_GOLD"/>
</dbReference>
<feature type="domain" description="Wntless-like transmembrane" evidence="10">
    <location>
        <begin position="219"/>
        <end position="372"/>
    </location>
</feature>
<dbReference type="GeneTree" id="ENSGT00390000005897"/>
<feature type="transmembrane region" description="Helical" evidence="9">
    <location>
        <begin position="327"/>
        <end position="344"/>
    </location>
</feature>
<keyword evidence="6 9" id="KW-1133">Transmembrane helix</keyword>
<evidence type="ECO:0000256" key="4">
    <source>
        <dbReference type="ARBA" id="ARBA00022687"/>
    </source>
</evidence>
<feature type="domain" description="Wntless GOLD" evidence="11">
    <location>
        <begin position="49"/>
        <end position="218"/>
    </location>
</feature>
<reference evidence="12" key="1">
    <citation type="submission" date="2025-08" db="UniProtKB">
        <authorList>
            <consortium name="Ensembl"/>
        </authorList>
    </citation>
    <scope>IDENTIFICATION</scope>
</reference>
<dbReference type="GO" id="GO:0044566">
    <property type="term" value="P:chondrocyte activation"/>
    <property type="evidence" value="ECO:0007669"/>
    <property type="project" value="Ensembl"/>
</dbReference>
<dbReference type="GO" id="GO:0016055">
    <property type="term" value="P:Wnt signaling pathway"/>
    <property type="evidence" value="ECO:0007669"/>
    <property type="project" value="UniProtKB-KW"/>
</dbReference>
<dbReference type="GO" id="GO:0061355">
    <property type="term" value="P:Wnt protein secretion"/>
    <property type="evidence" value="ECO:0007669"/>
    <property type="project" value="TreeGrafter"/>
</dbReference>
<comment type="similarity">
    <text evidence="2">Belongs to the wntless family.</text>
</comment>
<accession>A0A8C4QHX1</accession>
<keyword evidence="7" id="KW-0333">Golgi apparatus</keyword>
<dbReference type="OMA" id="LCFWVIF"/>
<comment type="subcellular location">
    <subcellularLocation>
        <location evidence="1">Golgi apparatus membrane</location>
        <topology evidence="1">Multi-pass membrane protein</topology>
    </subcellularLocation>
</comment>
<keyword evidence="5 9" id="KW-0812">Transmembrane</keyword>
<dbReference type="GO" id="GO:0000139">
    <property type="term" value="C:Golgi membrane"/>
    <property type="evidence" value="ECO:0007669"/>
    <property type="project" value="UniProtKB-SubCell"/>
</dbReference>
<keyword evidence="4" id="KW-0879">Wnt signaling pathway</keyword>
<dbReference type="GO" id="GO:0001957">
    <property type="term" value="P:intramembranous ossification"/>
    <property type="evidence" value="ECO:0007669"/>
    <property type="project" value="Ensembl"/>
</dbReference>
<organism evidence="12 13">
    <name type="scientific">Eptatretus burgeri</name>
    <name type="common">Inshore hagfish</name>
    <dbReference type="NCBI Taxonomy" id="7764"/>
    <lineage>
        <taxon>Eukaryota</taxon>
        <taxon>Metazoa</taxon>
        <taxon>Chordata</taxon>
        <taxon>Craniata</taxon>
        <taxon>Vertebrata</taxon>
        <taxon>Cyclostomata</taxon>
        <taxon>Myxini</taxon>
        <taxon>Myxiniformes</taxon>
        <taxon>Myxinidae</taxon>
        <taxon>Eptatretinae</taxon>
        <taxon>Eptatretus</taxon>
    </lineage>
</organism>
<protein>
    <submittedName>
        <fullName evidence="12">Wnt ligand secretion mediator</fullName>
    </submittedName>
</protein>
<dbReference type="InterPro" id="IPR047843">
    <property type="entry name" value="WLS-like_TM"/>
</dbReference>
<evidence type="ECO:0000259" key="11">
    <source>
        <dbReference type="Pfam" id="PF21883"/>
    </source>
</evidence>
<evidence type="ECO:0000256" key="6">
    <source>
        <dbReference type="ARBA" id="ARBA00022989"/>
    </source>
</evidence>
<evidence type="ECO:0000256" key="3">
    <source>
        <dbReference type="ARBA" id="ARBA00022473"/>
    </source>
</evidence>
<dbReference type="Pfam" id="PF21883">
    <property type="entry name" value="WLS_GOLD"/>
    <property type="match status" value="1"/>
</dbReference>
<evidence type="ECO:0000256" key="9">
    <source>
        <dbReference type="SAM" id="Phobius"/>
    </source>
</evidence>
<evidence type="ECO:0000256" key="5">
    <source>
        <dbReference type="ARBA" id="ARBA00022692"/>
    </source>
</evidence>
<evidence type="ECO:0000256" key="7">
    <source>
        <dbReference type="ARBA" id="ARBA00023034"/>
    </source>
</evidence>
<dbReference type="GO" id="GO:0021986">
    <property type="term" value="P:habenula development"/>
    <property type="evidence" value="ECO:0007669"/>
    <property type="project" value="Ensembl"/>
</dbReference>
<dbReference type="GO" id="GO:0060872">
    <property type="term" value="P:semicircular canal development"/>
    <property type="evidence" value="ECO:0007669"/>
    <property type="project" value="Ensembl"/>
</dbReference>
<evidence type="ECO:0000256" key="2">
    <source>
        <dbReference type="ARBA" id="ARBA00008148"/>
    </source>
</evidence>
<evidence type="ECO:0000256" key="1">
    <source>
        <dbReference type="ARBA" id="ARBA00004653"/>
    </source>
</evidence>
<feature type="transmembrane region" description="Helical" evidence="9">
    <location>
        <begin position="296"/>
        <end position="315"/>
    </location>
</feature>
<dbReference type="GO" id="GO:0035988">
    <property type="term" value="P:chondrocyte proliferation"/>
    <property type="evidence" value="ECO:0007669"/>
    <property type="project" value="Ensembl"/>
</dbReference>
<proteinExistence type="inferred from homology"/>
<evidence type="ECO:0000256" key="8">
    <source>
        <dbReference type="ARBA" id="ARBA00023136"/>
    </source>
</evidence>
<dbReference type="GO" id="GO:0048703">
    <property type="term" value="P:embryonic viscerocranium morphogenesis"/>
    <property type="evidence" value="ECO:0007669"/>
    <property type="project" value="Ensembl"/>
</dbReference>
<feature type="transmembrane region" description="Helical" evidence="9">
    <location>
        <begin position="257"/>
        <end position="276"/>
    </location>
</feature>
<dbReference type="AlphaFoldDB" id="A0A8C4QHX1"/>
<keyword evidence="3" id="KW-0217">Developmental protein</keyword>
<dbReference type="GO" id="GO:0001958">
    <property type="term" value="P:endochondral ossification"/>
    <property type="evidence" value="ECO:0007669"/>
    <property type="project" value="Ensembl"/>
</dbReference>
<evidence type="ECO:0000313" key="13">
    <source>
        <dbReference type="Proteomes" id="UP000694388"/>
    </source>
</evidence>
<dbReference type="InterPro" id="IPR009551">
    <property type="entry name" value="Wntless"/>
</dbReference>
<keyword evidence="13" id="KW-1185">Reference proteome</keyword>
<dbReference type="GO" id="GO:0006886">
    <property type="term" value="P:intracellular protein transport"/>
    <property type="evidence" value="ECO:0007669"/>
    <property type="project" value="TreeGrafter"/>
</dbReference>
<evidence type="ECO:0000259" key="10">
    <source>
        <dbReference type="Pfam" id="PF06664"/>
    </source>
</evidence>
<evidence type="ECO:0000313" key="12">
    <source>
        <dbReference type="Ensembl" id="ENSEBUP00000015712.1"/>
    </source>
</evidence>
<dbReference type="GO" id="GO:0017147">
    <property type="term" value="F:Wnt-protein binding"/>
    <property type="evidence" value="ECO:0007669"/>
    <property type="project" value="InterPro"/>
</dbReference>
<dbReference type="PANTHER" id="PTHR13449">
    <property type="entry name" value="INTEGRAL MEMBRANE PROTEIN GPR177"/>
    <property type="match status" value="1"/>
</dbReference>
<feature type="transmembrane region" description="Helical" evidence="9">
    <location>
        <begin position="225"/>
        <end position="245"/>
    </location>
</feature>
<dbReference type="GO" id="GO:0030917">
    <property type="term" value="P:midbrain-hindbrain boundary development"/>
    <property type="evidence" value="ECO:0007669"/>
    <property type="project" value="Ensembl"/>
</dbReference>
<name>A0A8C4QHX1_EPTBU</name>
<keyword evidence="8 9" id="KW-0472">Membrane</keyword>
<dbReference type="Proteomes" id="UP000694388">
    <property type="component" value="Unplaced"/>
</dbReference>
<dbReference type="GO" id="GO:0060536">
    <property type="term" value="P:cartilage morphogenesis"/>
    <property type="evidence" value="ECO:0007669"/>
    <property type="project" value="Ensembl"/>
</dbReference>